<evidence type="ECO:0000256" key="1">
    <source>
        <dbReference type="ARBA" id="ARBA00004413"/>
    </source>
</evidence>
<dbReference type="PANTHER" id="PTHR21630:SF10">
    <property type="entry name" value="VENTRICULAR ZONE-EXPRESSED PH DOMAIN-CONTAINING PROTEIN HOMOLOG 1"/>
    <property type="match status" value="1"/>
</dbReference>
<dbReference type="InterPro" id="IPR001849">
    <property type="entry name" value="PH_domain"/>
</dbReference>
<dbReference type="GO" id="GO:0010314">
    <property type="term" value="F:phosphatidylinositol-5-phosphate binding"/>
    <property type="evidence" value="ECO:0007669"/>
    <property type="project" value="TreeGrafter"/>
</dbReference>
<evidence type="ECO:0000256" key="3">
    <source>
        <dbReference type="ARBA" id="ARBA00022475"/>
    </source>
</evidence>
<dbReference type="InterPro" id="IPR016024">
    <property type="entry name" value="ARM-type_fold"/>
</dbReference>
<name>A0A9X6NJ38_HYPEX</name>
<keyword evidence="4" id="KW-0472">Membrane</keyword>
<evidence type="ECO:0000256" key="5">
    <source>
        <dbReference type="SAM" id="MobiDB-lite"/>
    </source>
</evidence>
<dbReference type="EMBL" id="MTYJ01000230">
    <property type="protein sequence ID" value="OWA51536.1"/>
    <property type="molecule type" value="Genomic_DNA"/>
</dbReference>
<dbReference type="PROSITE" id="PS50003">
    <property type="entry name" value="PH_DOMAIN"/>
    <property type="match status" value="1"/>
</dbReference>
<organism evidence="7 8">
    <name type="scientific">Hypsibius exemplaris</name>
    <name type="common">Freshwater tardigrade</name>
    <dbReference type="NCBI Taxonomy" id="2072580"/>
    <lineage>
        <taxon>Eukaryota</taxon>
        <taxon>Metazoa</taxon>
        <taxon>Ecdysozoa</taxon>
        <taxon>Tardigrada</taxon>
        <taxon>Eutardigrada</taxon>
        <taxon>Parachela</taxon>
        <taxon>Hypsibioidea</taxon>
        <taxon>Hypsibiidae</taxon>
        <taxon>Hypsibius</taxon>
    </lineage>
</organism>
<dbReference type="SMART" id="SM00233">
    <property type="entry name" value="PH"/>
    <property type="match status" value="1"/>
</dbReference>
<evidence type="ECO:0000256" key="4">
    <source>
        <dbReference type="ARBA" id="ARBA00023136"/>
    </source>
</evidence>
<accession>A0A9X6NJ38</accession>
<dbReference type="Gene3D" id="2.30.29.30">
    <property type="entry name" value="Pleckstrin-homology domain (PH domain)/Phosphotyrosine-binding domain (PTB)"/>
    <property type="match status" value="1"/>
</dbReference>
<dbReference type="InterPro" id="IPR039888">
    <property type="entry name" value="Melted-like"/>
</dbReference>
<dbReference type="Proteomes" id="UP000192578">
    <property type="component" value="Unassembled WGS sequence"/>
</dbReference>
<evidence type="ECO:0000313" key="8">
    <source>
        <dbReference type="Proteomes" id="UP000192578"/>
    </source>
</evidence>
<proteinExistence type="inferred from homology"/>
<keyword evidence="3" id="KW-1003">Cell membrane</keyword>
<reference evidence="8" key="1">
    <citation type="submission" date="2017-01" db="EMBL/GenBank/DDBJ databases">
        <title>Comparative genomics of anhydrobiosis in the tardigrade Hypsibius dujardini.</title>
        <authorList>
            <person name="Yoshida Y."/>
            <person name="Koutsovoulos G."/>
            <person name="Laetsch D."/>
            <person name="Stevens L."/>
            <person name="Kumar S."/>
            <person name="Horikawa D."/>
            <person name="Ishino K."/>
            <person name="Komine S."/>
            <person name="Tomita M."/>
            <person name="Blaxter M."/>
            <person name="Arakawa K."/>
        </authorList>
    </citation>
    <scope>NUCLEOTIDE SEQUENCE [LARGE SCALE GENOMIC DNA]</scope>
    <source>
        <strain evidence="8">Z151</strain>
    </source>
</reference>
<dbReference type="GO" id="GO:0005886">
    <property type="term" value="C:plasma membrane"/>
    <property type="evidence" value="ECO:0007669"/>
    <property type="project" value="UniProtKB-SubCell"/>
</dbReference>
<feature type="region of interest" description="Disordered" evidence="5">
    <location>
        <begin position="587"/>
        <end position="612"/>
    </location>
</feature>
<sequence length="907" mass="100865">MHPVFARVLQFSDLSIAGDLFYLPDSEIVKDLPQVCSRLEEIIMEPSYLTSANDQSVVEICITRLTAALKNTGALSQNYPLLLRLLSRCLEHDLTPKETTGEDPPHAKIASDLINCVFLNYSKRDIMEKAMPIGIEFLQANNAELTRNMSSYLSLIVIQQPFLASLYVTDILRAILRGNLQLTKVLPQLYTVNPKPVLDNLQSLLVLFGKCGETEKDSLLNLCGLIVRDQPQNLWPVVGILVDMMSDPTCILSVLRIFSLIAGHSAVPFLTHMTKFKKIIDGNPNALPAAARIFGAIGQLNESCAKDSLNYLIPRSVTMDPVYVSYVMREIEALLETYPNLRPEANAILAKQAPCGSSNIAAVTESLNSSSPAILNESEDRFVRLYEDRTNPPPYYGGTMDFGDLAAGQRAQMPRTSPFTSRIHGLGKSSVEMRQTMATVAASSNRPRPQFYGSASHVPMRLTTDVSPRTLGSSNGSVGANAKASQHSLQSRNNSRHSLVSSGFLSTANQKDSRHSIFTGNRATGQFLGKGSSTELSAKNMTLIPSLSPIYSRTGDDVPLTGVEACDSLQQPLPTFTLENPSLSKSTDAIYTRSRRNSRHGGSLAPRPRSRLLETGNQPQVIQVVPIHDAVYQFCERNLEKIRKYMQSVLVRFPLPVRCAIEQHKSRKQCKLFFACQCKGDRCLYAARFFAFSTKIPKVWIHLMFLAIQAKAGSALNQQDSAVHGLKLCWDHLDSGKDFATLVTSAFPTPAAQEEMLRELSQARYFDVFEYNASIKQWGCFLCNYPEKASSLFSNGAPLMEGVLKEKKGRWKAFKRWKSRYFTLSGPYLTYKSSAAKMVPIDMRRIRSLKAVNARGIRSIPTVFEVFTNDDKIFLLKAKDPTKAEQWLQCLQIAMAQSQSEEYGRVV</sequence>
<feature type="region of interest" description="Disordered" evidence="5">
    <location>
        <begin position="465"/>
        <end position="498"/>
    </location>
</feature>
<keyword evidence="8" id="KW-1185">Reference proteome</keyword>
<dbReference type="OrthoDB" id="5869902at2759"/>
<dbReference type="SUPFAM" id="SSF50729">
    <property type="entry name" value="PH domain-like"/>
    <property type="match status" value="1"/>
</dbReference>
<evidence type="ECO:0000256" key="2">
    <source>
        <dbReference type="ARBA" id="ARBA00010187"/>
    </source>
</evidence>
<evidence type="ECO:0000313" key="7">
    <source>
        <dbReference type="EMBL" id="OWA51536.1"/>
    </source>
</evidence>
<comment type="similarity">
    <text evidence="2">Belongs to the MELT/VEPH family.</text>
</comment>
<gene>
    <name evidence="7" type="ORF">BV898_16015</name>
</gene>
<evidence type="ECO:0000259" key="6">
    <source>
        <dbReference type="PROSITE" id="PS50003"/>
    </source>
</evidence>
<protein>
    <submittedName>
        <fullName evidence="7">Protein melted</fullName>
    </submittedName>
</protein>
<comment type="caution">
    <text evidence="7">The sequence shown here is derived from an EMBL/GenBank/DDBJ whole genome shotgun (WGS) entry which is preliminary data.</text>
</comment>
<dbReference type="GO" id="GO:0009966">
    <property type="term" value="P:regulation of signal transduction"/>
    <property type="evidence" value="ECO:0007669"/>
    <property type="project" value="TreeGrafter"/>
</dbReference>
<dbReference type="PANTHER" id="PTHR21630">
    <property type="entry name" value="VEPH-A/MELTED"/>
    <property type="match status" value="1"/>
</dbReference>
<dbReference type="InterPro" id="IPR011993">
    <property type="entry name" value="PH-like_dom_sf"/>
</dbReference>
<dbReference type="Pfam" id="PF00169">
    <property type="entry name" value="PH"/>
    <property type="match status" value="1"/>
</dbReference>
<dbReference type="AlphaFoldDB" id="A0A9X6NJ38"/>
<comment type="subcellular location">
    <subcellularLocation>
        <location evidence="1">Cell membrane</location>
        <topology evidence="1">Peripheral membrane protein</topology>
        <orientation evidence="1">Cytoplasmic side</orientation>
    </subcellularLocation>
</comment>
<feature type="domain" description="PH" evidence="6">
    <location>
        <begin position="797"/>
        <end position="896"/>
    </location>
</feature>
<dbReference type="SUPFAM" id="SSF48371">
    <property type="entry name" value="ARM repeat"/>
    <property type="match status" value="1"/>
</dbReference>